<feature type="transmembrane region" description="Helical" evidence="1">
    <location>
        <begin position="37"/>
        <end position="57"/>
    </location>
</feature>
<keyword evidence="1" id="KW-0812">Transmembrane</keyword>
<dbReference type="Proteomes" id="UP000680839">
    <property type="component" value="Chromosome"/>
</dbReference>
<gene>
    <name evidence="2" type="ORF">KMZ29_12640</name>
    <name evidence="3" type="ORF">KMZ68_15930</name>
</gene>
<dbReference type="Proteomes" id="UP000680805">
    <property type="component" value="Chromosome"/>
</dbReference>
<feature type="transmembrane region" description="Helical" evidence="1">
    <location>
        <begin position="7"/>
        <end position="31"/>
    </location>
</feature>
<dbReference type="KEGG" id="bsei:KMZ68_15930"/>
<proteinExistence type="predicted"/>
<organism evidence="3 4">
    <name type="scientific">Bradyrhizobium sediminis</name>
    <dbReference type="NCBI Taxonomy" id="2840469"/>
    <lineage>
        <taxon>Bacteria</taxon>
        <taxon>Pseudomonadati</taxon>
        <taxon>Pseudomonadota</taxon>
        <taxon>Alphaproteobacteria</taxon>
        <taxon>Hyphomicrobiales</taxon>
        <taxon>Nitrobacteraceae</taxon>
        <taxon>Bradyrhizobium</taxon>
    </lineage>
</organism>
<dbReference type="EMBL" id="CP076135">
    <property type="protein sequence ID" value="QWG16492.1"/>
    <property type="molecule type" value="Genomic_DNA"/>
</dbReference>
<sequence length="66" mass="6828">MFKISLLVWIMLGTALAGSAVIAVLAVPSFATEAMKNIPFAVLSGFAVAMPLSYLVARMIGASAAR</sequence>
<evidence type="ECO:0000313" key="2">
    <source>
        <dbReference type="EMBL" id="QWG15428.1"/>
    </source>
</evidence>
<reference evidence="3" key="1">
    <citation type="submission" date="2021-06" db="EMBL/GenBank/DDBJ databases">
        <title>Bradyrhizobium sp. S2-11-2 Genome sequencing.</title>
        <authorList>
            <person name="Jin L."/>
        </authorList>
    </citation>
    <scope>NUCLEOTIDE SEQUENCE</scope>
    <source>
        <strain evidence="3">S2-11-2</strain>
    </source>
</reference>
<evidence type="ECO:0000313" key="3">
    <source>
        <dbReference type="EMBL" id="QWG16492.1"/>
    </source>
</evidence>
<evidence type="ECO:0008006" key="5">
    <source>
        <dbReference type="Google" id="ProtNLM"/>
    </source>
</evidence>
<name>A0A975NJZ8_9BRAD</name>
<protein>
    <recommendedName>
        <fullName evidence="5">CTP synthetase</fullName>
    </recommendedName>
</protein>
<keyword evidence="1" id="KW-0472">Membrane</keyword>
<dbReference type="EMBL" id="CP076134">
    <property type="protein sequence ID" value="QWG15428.1"/>
    <property type="molecule type" value="Genomic_DNA"/>
</dbReference>
<reference evidence="2" key="2">
    <citation type="submission" date="2021-06" db="EMBL/GenBank/DDBJ databases">
        <title>Bradyrhizobium sp. S2-20-1 Genome sequencing.</title>
        <authorList>
            <person name="Jin L."/>
        </authorList>
    </citation>
    <scope>NUCLEOTIDE SEQUENCE</scope>
    <source>
        <strain evidence="2">S2-20-1</strain>
    </source>
</reference>
<accession>A0A975NJZ8</accession>
<evidence type="ECO:0000313" key="4">
    <source>
        <dbReference type="Proteomes" id="UP000680805"/>
    </source>
</evidence>
<keyword evidence="1" id="KW-1133">Transmembrane helix</keyword>
<dbReference type="AlphaFoldDB" id="A0A975NJZ8"/>
<evidence type="ECO:0000256" key="1">
    <source>
        <dbReference type="SAM" id="Phobius"/>
    </source>
</evidence>